<evidence type="ECO:0000256" key="2">
    <source>
        <dbReference type="SAM" id="SignalP"/>
    </source>
</evidence>
<reference evidence="3 4" key="1">
    <citation type="journal article" date="2019" name="Emerg. Microbes Infect.">
        <title>Comprehensive subspecies identification of 175 nontuberculous mycobacteria species based on 7547 genomic profiles.</title>
        <authorList>
            <person name="Matsumoto Y."/>
            <person name="Kinjo T."/>
            <person name="Motooka D."/>
            <person name="Nabeya D."/>
            <person name="Jung N."/>
            <person name="Uechi K."/>
            <person name="Horii T."/>
            <person name="Iida T."/>
            <person name="Fujita J."/>
            <person name="Nakamura S."/>
        </authorList>
    </citation>
    <scope>NUCLEOTIDE SEQUENCE [LARGE SCALE GENOMIC DNA]</scope>
    <source>
        <strain evidence="3 4">JCM 17783</strain>
    </source>
</reference>
<proteinExistence type="predicted"/>
<feature type="chain" id="PRO_5029574028" description="Secreted protein" evidence="2">
    <location>
        <begin position="29"/>
        <end position="109"/>
    </location>
</feature>
<gene>
    <name evidence="3" type="ORF">MSTO_21080</name>
</gene>
<name>A0A7I7Q6M1_9MYCO</name>
<accession>A0A7I7Q6M1</accession>
<protein>
    <recommendedName>
        <fullName evidence="5">Secreted protein</fullName>
    </recommendedName>
</protein>
<dbReference type="AlphaFoldDB" id="A0A7I7Q6M1"/>
<evidence type="ECO:0000313" key="4">
    <source>
        <dbReference type="Proteomes" id="UP000467130"/>
    </source>
</evidence>
<feature type="region of interest" description="Disordered" evidence="1">
    <location>
        <begin position="89"/>
        <end position="109"/>
    </location>
</feature>
<feature type="signal peptide" evidence="2">
    <location>
        <begin position="1"/>
        <end position="28"/>
    </location>
</feature>
<keyword evidence="4" id="KW-1185">Reference proteome</keyword>
<evidence type="ECO:0008006" key="5">
    <source>
        <dbReference type="Google" id="ProtNLM"/>
    </source>
</evidence>
<sequence>MKSKRARIGAALLSCTAAIMLPTGVASADPPDPHLPDLPTNYCEGQRFMGFVCDGTKYPDGSFWHQWRESQDSEYSWGPPIWHFDCVSGDEPFPAPPPPGGCDGAIPPA</sequence>
<organism evidence="3 4">
    <name type="scientific">Mycobacterium stomatepiae</name>
    <dbReference type="NCBI Taxonomy" id="470076"/>
    <lineage>
        <taxon>Bacteria</taxon>
        <taxon>Bacillati</taxon>
        <taxon>Actinomycetota</taxon>
        <taxon>Actinomycetes</taxon>
        <taxon>Mycobacteriales</taxon>
        <taxon>Mycobacteriaceae</taxon>
        <taxon>Mycobacterium</taxon>
        <taxon>Mycobacterium simiae complex</taxon>
    </lineage>
</organism>
<dbReference type="KEGG" id="msto:MSTO_21080"/>
<keyword evidence="2" id="KW-0732">Signal</keyword>
<evidence type="ECO:0000256" key="1">
    <source>
        <dbReference type="SAM" id="MobiDB-lite"/>
    </source>
</evidence>
<evidence type="ECO:0000313" key="3">
    <source>
        <dbReference type="EMBL" id="BBY21903.1"/>
    </source>
</evidence>
<dbReference type="EMBL" id="AP022587">
    <property type="protein sequence ID" value="BBY21903.1"/>
    <property type="molecule type" value="Genomic_DNA"/>
</dbReference>
<dbReference type="Proteomes" id="UP000467130">
    <property type="component" value="Chromosome"/>
</dbReference>